<comment type="subcellular location">
    <subcellularLocation>
        <location evidence="1">Membrane</location>
    </subcellularLocation>
</comment>
<dbReference type="PANTHER" id="PTHR24027">
    <property type="entry name" value="CADHERIN-23"/>
    <property type="match status" value="1"/>
</dbReference>
<keyword evidence="4" id="KW-0732">Signal</keyword>
<evidence type="ECO:0000259" key="14">
    <source>
        <dbReference type="PROSITE" id="PS50268"/>
    </source>
</evidence>
<reference evidence="16" key="1">
    <citation type="submission" date="2024-02" db="UniProtKB">
        <authorList>
            <consortium name="WormBaseParasite"/>
        </authorList>
    </citation>
    <scope>IDENTIFICATION</scope>
</reference>
<dbReference type="PROSITE" id="PS00232">
    <property type="entry name" value="CADHERIN_1"/>
    <property type="match status" value="6"/>
</dbReference>
<dbReference type="FunFam" id="2.60.40.60:FF:000092">
    <property type="entry name" value="Protocadherin 8"/>
    <property type="match status" value="1"/>
</dbReference>
<proteinExistence type="predicted"/>
<feature type="compositionally biased region" description="Low complexity" evidence="12">
    <location>
        <begin position="2058"/>
        <end position="2073"/>
    </location>
</feature>
<feature type="domain" description="Cadherin" evidence="14">
    <location>
        <begin position="67"/>
        <end position="171"/>
    </location>
</feature>
<dbReference type="PRINTS" id="PR00205">
    <property type="entry name" value="CADHERIN"/>
</dbReference>
<dbReference type="InterPro" id="IPR015919">
    <property type="entry name" value="Cadherin-like_sf"/>
</dbReference>
<keyword evidence="7" id="KW-0130">Cell adhesion</keyword>
<evidence type="ECO:0000256" key="12">
    <source>
        <dbReference type="SAM" id="MobiDB-lite"/>
    </source>
</evidence>
<organism evidence="15 16">
    <name type="scientific">Mesorhabditis belari</name>
    <dbReference type="NCBI Taxonomy" id="2138241"/>
    <lineage>
        <taxon>Eukaryota</taxon>
        <taxon>Metazoa</taxon>
        <taxon>Ecdysozoa</taxon>
        <taxon>Nematoda</taxon>
        <taxon>Chromadorea</taxon>
        <taxon>Rhabditida</taxon>
        <taxon>Rhabditina</taxon>
        <taxon>Rhabditomorpha</taxon>
        <taxon>Rhabditoidea</taxon>
        <taxon>Rhabditidae</taxon>
        <taxon>Mesorhabditinae</taxon>
        <taxon>Mesorhabditis</taxon>
    </lineage>
</organism>
<keyword evidence="2" id="KW-0245">EGF-like domain</keyword>
<name>A0AAF3E9W4_9BILA</name>
<accession>A0AAF3E9W4</accession>
<evidence type="ECO:0000256" key="3">
    <source>
        <dbReference type="ARBA" id="ARBA00022692"/>
    </source>
</evidence>
<dbReference type="SUPFAM" id="SSF49313">
    <property type="entry name" value="Cadherin-like"/>
    <property type="match status" value="17"/>
</dbReference>
<feature type="region of interest" description="Disordered" evidence="12">
    <location>
        <begin position="2053"/>
        <end position="2103"/>
    </location>
</feature>
<dbReference type="Pfam" id="PF00028">
    <property type="entry name" value="Cadherin"/>
    <property type="match status" value="12"/>
</dbReference>
<dbReference type="GO" id="GO:0005509">
    <property type="term" value="F:calcium ion binding"/>
    <property type="evidence" value="ECO:0007669"/>
    <property type="project" value="UniProtKB-UniRule"/>
</dbReference>
<evidence type="ECO:0000256" key="11">
    <source>
        <dbReference type="PROSITE-ProRule" id="PRU00043"/>
    </source>
</evidence>
<evidence type="ECO:0000256" key="1">
    <source>
        <dbReference type="ARBA" id="ARBA00004370"/>
    </source>
</evidence>
<keyword evidence="10" id="KW-0325">Glycoprotein</keyword>
<feature type="domain" description="Cadherin" evidence="14">
    <location>
        <begin position="6"/>
        <end position="66"/>
    </location>
</feature>
<dbReference type="InterPro" id="IPR039808">
    <property type="entry name" value="Cadherin"/>
</dbReference>
<feature type="domain" description="Cadherin" evidence="14">
    <location>
        <begin position="1151"/>
        <end position="1258"/>
    </location>
</feature>
<dbReference type="InterPro" id="IPR020894">
    <property type="entry name" value="Cadherin_CS"/>
</dbReference>
<feature type="domain" description="Cadherin" evidence="14">
    <location>
        <begin position="1889"/>
        <end position="1985"/>
    </location>
</feature>
<feature type="domain" description="Cadherin" evidence="14">
    <location>
        <begin position="1804"/>
        <end position="1888"/>
    </location>
</feature>
<feature type="transmembrane region" description="Helical" evidence="13">
    <location>
        <begin position="1997"/>
        <end position="2022"/>
    </location>
</feature>
<feature type="domain" description="Cadherin" evidence="14">
    <location>
        <begin position="1362"/>
        <end position="1467"/>
    </location>
</feature>
<keyword evidence="8 13" id="KW-1133">Transmembrane helix</keyword>
<feature type="domain" description="Cadherin" evidence="14">
    <location>
        <begin position="476"/>
        <end position="579"/>
    </location>
</feature>
<protein>
    <recommendedName>
        <fullName evidence="14">Cadherin domain-containing protein</fullName>
    </recommendedName>
</protein>
<sequence length="2209" mass="245839">MKTRQPNESKLSVDSTSGAVCIAKALDYEVEKTVQAVIEAIDHLGASATTVVNIDVDDVNDNVPVFYPQFYNITIREGDDHRDGGWRELLIVQASDLDSGLGGEVRYSLSSGEPSLFRVHPTTGAISAREALSRGDHTLQIEAIDGLGRSSHSSAFVQISVIAQMALAPIFSQAKYEFHTSEDILPGISIGGVEASGGPGIRYSIYSGDPGNHFTIHPETGRLTVARYLDADKQDTLLLNVKADLPGGLSNHTQVLIQIDDHNDNPPEFPQSLIEVVVKEDTRPQQTIFIVQAIDKDKRKNGELTYSLISSVPPAPILVQPITGHLVLTAPLDFERIKEYRLRVKAQDHGIPPRSSNVTVYLKVSDVNDNKPIFEKDLYKGKVFEHSAVKTQIIQVKANDLDSEENGRIEYRMDESVIEFGVDIRNGIIFTKKDLDREVVGEYNVTVYAFDSGNPSRVGSTKVFIEILDINDHSPECIDQTITITSDTDSRKPLGALLAIDLDSGENGALIYRSQSNHPNFIVKGNGEIFLRNPLGNSVEHRVSVIVSDTGKPARSTVCHFVIRVVEGKSKIELKRPFESTIRIGNNCTNGCRLAQINATNVAFWQIQSNEHSTLFSITSTGILSLSNSVEATKNPIAITLILSDDDGRQILIPLRIIPYRDFNGEHISISIPLKTPIGTKLIEIGEKSKLERDGERDRSFFYNLLNKTDLIDVDEVTGDVFLIAKPKTYAGQVIDFFFEKGSESTCETAVKIVSVEIEPSPIKPRFTRNLFHTNLSEATIPDSIIFTPMLDVWPKTTSFKLLEGDDYFSIDPTRGVLSLSRPIDWSETPSLIAVISAENDGLSASAAILFNIEDTNNHSPRIISRSTVLLSHPAARPLHFVVGVDEDSGDNSRLIYSIVNGDKANFAIDPITGAISLNRHINADQQLTIRVTDNGNPPRFSEQKIEIKLHHSTKRWSFFKRPHFFVELETLIPGTPVIEFSSTGKEKFTLLPFKIPFSIVEKSGRITVSQKLEDYEYNLLVFAENDAGESDHTTVRVIRKRNENIGVKISSASCGSTIVRENTPVSHLKRIVATSPTGNVTYQIQAGNDGMFILEEKTGWLSCNKLDREIKEEYILVITANEANKSDTCTVRIRVDDENDNAPTWIESFRDRENEMRIDDETQLRQEILTLIAMDVDGGENGKLEYTISEDPTQLLDIDPNSGKIFFARALPVLTQESKIRVRVTDRGVEKRLFTEKTIILRDYRTHYEDPPEKPQFLREHYVGSVDEGQPRGREILTVSTLHSLPLSSRDSRITYSIIDGNHDSAFEIDGFGTIRTALELDREIRSFYDLSILAVGQFSAQVRTRVSITVLNTNDNAPSFAAIRKRRLSEGTMVGTLITTVIANDVDEGTILEYSIQSEFNDEQETSENHFSIDSRTGAIHLVKRLDREKFAEISLKIRAWDGKYTAYTSLLIEVIDENDNAPIFTQQLYEAPIPSSLKIGEVVTVLSAIDYDVSTEFSKIIYSMHDPAGIFVIDSKTGIITLGKVLSENLKSSFLISVTASDQGIPPKSSHSALQITLNDKTKIRQPQFEIDFYNFTAPENTPLHLAIGRFGVSRVETDLTSFPLYFRVLDPSAQQFFDIDRFGNLWLRRALTDFKKSLFEFPVDVSTGWRGSLSQNSTAHVTIQIIDENDHSPIFQSSDHLKILFHEDFLDGHLLTKFSVIDEDLGENGRIGLRIVAGDHMESVQLDESGALFWKGADKSPPNGSLVIVATDFGVPSRSTLMEVPFSVEISKWRLSAPFFAMPQYRRHVREGHSSLGLLGSQIIAQMKAVNRLGLNISLQYSLKDQDPIFSIDPLTGEITSLEALDFEKQQRHTMTVSVTDSGRSAVTPLEIIVLPIDEFPPIFLKSSYTFTLSIDADPGTEIGQVLAIDGDAGNDGIVHYRIEERKESKSGRNFGIDPSSGLIRLRTKLDTIKNGTIETLLVIAESGPLQRSRTTVFVEIGGLVGQKKHGSLLMWSIWAAIGVLMIFLLILLILCVYRHKRKQIESPRKQVYAVSRGQIAVMANVSRDSPVKSRLPNPLPSSMSSSNSETQNIRSSGISSREFFTTRSQPDSGIDHDTVSLTSSVNEYLQSLGVSIPTKNKTNQRPSLGYSRDGDSLIYARLEDIVRSDPSPVTRTEHLRTFPCPRSASPSFQPLTEIFAEIERLQREPPPSKPSTNLARFVNI</sequence>
<evidence type="ECO:0000256" key="7">
    <source>
        <dbReference type="ARBA" id="ARBA00022889"/>
    </source>
</evidence>
<dbReference type="InterPro" id="IPR002126">
    <property type="entry name" value="Cadherin-like_dom"/>
</dbReference>
<evidence type="ECO:0000256" key="2">
    <source>
        <dbReference type="ARBA" id="ARBA00022536"/>
    </source>
</evidence>
<evidence type="ECO:0000256" key="13">
    <source>
        <dbReference type="SAM" id="Phobius"/>
    </source>
</evidence>
<evidence type="ECO:0000256" key="10">
    <source>
        <dbReference type="ARBA" id="ARBA00023180"/>
    </source>
</evidence>
<evidence type="ECO:0000256" key="4">
    <source>
        <dbReference type="ARBA" id="ARBA00022729"/>
    </source>
</evidence>
<feature type="domain" description="Cadherin" evidence="14">
    <location>
        <begin position="882"/>
        <end position="965"/>
    </location>
</feature>
<dbReference type="FunFam" id="2.60.40.60:FF:000104">
    <property type="entry name" value="cadherin-23 isoform X1"/>
    <property type="match status" value="1"/>
</dbReference>
<evidence type="ECO:0000256" key="8">
    <source>
        <dbReference type="ARBA" id="ARBA00022989"/>
    </source>
</evidence>
<dbReference type="CDD" id="cd11304">
    <property type="entry name" value="Cadherin_repeat"/>
    <property type="match status" value="18"/>
</dbReference>
<dbReference type="FunFam" id="2.60.40.60:FF:000116">
    <property type="entry name" value="Dachsous cadherin-related 2"/>
    <property type="match status" value="1"/>
</dbReference>
<evidence type="ECO:0000313" key="16">
    <source>
        <dbReference type="WBParaSite" id="MBELARI_LOCUS10705"/>
    </source>
</evidence>
<dbReference type="Gene3D" id="2.60.40.60">
    <property type="entry name" value="Cadherins"/>
    <property type="match status" value="17"/>
</dbReference>
<feature type="domain" description="Cadherin" evidence="14">
    <location>
        <begin position="1573"/>
        <end position="1679"/>
    </location>
</feature>
<feature type="domain" description="Cadherin" evidence="14">
    <location>
        <begin position="1259"/>
        <end position="1362"/>
    </location>
</feature>
<evidence type="ECO:0000256" key="6">
    <source>
        <dbReference type="ARBA" id="ARBA00022837"/>
    </source>
</evidence>
<dbReference type="PANTHER" id="PTHR24027:SF438">
    <property type="entry name" value="CADHERIN 23"/>
    <property type="match status" value="1"/>
</dbReference>
<dbReference type="GO" id="GO:0016342">
    <property type="term" value="C:catenin complex"/>
    <property type="evidence" value="ECO:0007669"/>
    <property type="project" value="TreeGrafter"/>
</dbReference>
<dbReference type="GO" id="GO:0007411">
    <property type="term" value="P:axon guidance"/>
    <property type="evidence" value="ECO:0007669"/>
    <property type="project" value="UniProtKB-ARBA"/>
</dbReference>
<dbReference type="PROSITE" id="PS50268">
    <property type="entry name" value="CADHERIN_2"/>
    <property type="match status" value="16"/>
</dbReference>
<dbReference type="GO" id="GO:0007163">
    <property type="term" value="P:establishment or maintenance of cell polarity"/>
    <property type="evidence" value="ECO:0007669"/>
    <property type="project" value="UniProtKB-ARBA"/>
</dbReference>
<dbReference type="GO" id="GO:0045296">
    <property type="term" value="F:cadherin binding"/>
    <property type="evidence" value="ECO:0007669"/>
    <property type="project" value="TreeGrafter"/>
</dbReference>
<feature type="compositionally biased region" description="Polar residues" evidence="12">
    <location>
        <begin position="2074"/>
        <end position="2096"/>
    </location>
</feature>
<keyword evidence="3 13" id="KW-0812">Transmembrane</keyword>
<evidence type="ECO:0000256" key="9">
    <source>
        <dbReference type="ARBA" id="ARBA00023136"/>
    </source>
</evidence>
<dbReference type="FunFam" id="2.60.40.60:FF:000020">
    <property type="entry name" value="Dachsous cadherin-related 1b"/>
    <property type="match status" value="1"/>
</dbReference>
<feature type="domain" description="Cadherin" evidence="14">
    <location>
        <begin position="1060"/>
        <end position="1146"/>
    </location>
</feature>
<dbReference type="GO" id="GO:0016477">
    <property type="term" value="P:cell migration"/>
    <property type="evidence" value="ECO:0007669"/>
    <property type="project" value="TreeGrafter"/>
</dbReference>
<keyword evidence="9 13" id="KW-0472">Membrane</keyword>
<feature type="domain" description="Cadherin" evidence="14">
    <location>
        <begin position="800"/>
        <end position="863"/>
    </location>
</feature>
<feature type="domain" description="Cadherin" evidence="14">
    <location>
        <begin position="1468"/>
        <end position="1572"/>
    </location>
</feature>
<dbReference type="GO" id="GO:0007156">
    <property type="term" value="P:homophilic cell adhesion via plasma membrane adhesion molecules"/>
    <property type="evidence" value="ECO:0007669"/>
    <property type="project" value="InterPro"/>
</dbReference>
<dbReference type="Proteomes" id="UP000887575">
    <property type="component" value="Unassembled WGS sequence"/>
</dbReference>
<keyword evidence="6 11" id="KW-0106">Calcium</keyword>
<dbReference type="SMART" id="SM00112">
    <property type="entry name" value="CA"/>
    <property type="match status" value="16"/>
</dbReference>
<feature type="domain" description="Cadherin" evidence="14">
    <location>
        <begin position="270"/>
        <end position="374"/>
    </location>
</feature>
<keyword evidence="15" id="KW-1185">Reference proteome</keyword>
<evidence type="ECO:0000313" key="15">
    <source>
        <dbReference type="Proteomes" id="UP000887575"/>
    </source>
</evidence>
<dbReference type="GO" id="GO:0008013">
    <property type="term" value="F:beta-catenin binding"/>
    <property type="evidence" value="ECO:0007669"/>
    <property type="project" value="TreeGrafter"/>
</dbReference>
<feature type="domain" description="Cadherin" evidence="14">
    <location>
        <begin position="375"/>
        <end position="477"/>
    </location>
</feature>
<dbReference type="WBParaSite" id="MBELARI_LOCUS10705">
    <property type="protein sequence ID" value="MBELARI_LOCUS10705"/>
    <property type="gene ID" value="MBELARI_LOCUS10705"/>
</dbReference>
<feature type="domain" description="Cadherin" evidence="14">
    <location>
        <begin position="172"/>
        <end position="269"/>
    </location>
</feature>
<keyword evidence="5" id="KW-0677">Repeat</keyword>
<evidence type="ECO:0000256" key="5">
    <source>
        <dbReference type="ARBA" id="ARBA00022737"/>
    </source>
</evidence>